<organism evidence="4 5">
    <name type="scientific">Rubroshorea leprosula</name>
    <dbReference type="NCBI Taxonomy" id="152421"/>
    <lineage>
        <taxon>Eukaryota</taxon>
        <taxon>Viridiplantae</taxon>
        <taxon>Streptophyta</taxon>
        <taxon>Embryophyta</taxon>
        <taxon>Tracheophyta</taxon>
        <taxon>Spermatophyta</taxon>
        <taxon>Magnoliopsida</taxon>
        <taxon>eudicotyledons</taxon>
        <taxon>Gunneridae</taxon>
        <taxon>Pentapetalae</taxon>
        <taxon>rosids</taxon>
        <taxon>malvids</taxon>
        <taxon>Malvales</taxon>
        <taxon>Dipterocarpaceae</taxon>
        <taxon>Rubroshorea</taxon>
    </lineage>
</organism>
<dbReference type="Proteomes" id="UP001054252">
    <property type="component" value="Unassembled WGS sequence"/>
</dbReference>
<dbReference type="AlphaFoldDB" id="A0AAV5LZG5"/>
<keyword evidence="2" id="KW-0539">Nucleus</keyword>
<dbReference type="GO" id="GO:0003700">
    <property type="term" value="F:DNA-binding transcription factor activity"/>
    <property type="evidence" value="ECO:0007669"/>
    <property type="project" value="TreeGrafter"/>
</dbReference>
<proteinExistence type="predicted"/>
<evidence type="ECO:0000313" key="5">
    <source>
        <dbReference type="Proteomes" id="UP001054252"/>
    </source>
</evidence>
<feature type="region of interest" description="Disordered" evidence="3">
    <location>
        <begin position="172"/>
        <end position="210"/>
    </location>
</feature>
<evidence type="ECO:0000256" key="3">
    <source>
        <dbReference type="SAM" id="MobiDB-lite"/>
    </source>
</evidence>
<protein>
    <submittedName>
        <fullName evidence="4">Uncharacterized protein</fullName>
    </submittedName>
</protein>
<sequence>MNGALPDMLQCNELTVLDRQTARMKWLQEQFPEQRYFSELSGVFSSQSSQGFPSGFVGGDSVLGEAMMTRQVKSDPGLENGWPDLRTIEMLDPGVAFCLPCGYGNGSNFEVKYTMSRTSGCPQSVAAVAAPTSVEVKERESIAADKTSVAAGKESFKKRKVEKLQNTKVVAEEGDSKITEQHTNKSSSNNNNKKKETSADTSKENSKVSDVQKADYIHVRARRGQATDSHSLAERLRREKISERMRGMLHTQSSFCTLQSFNYHYIYAAANFTIYAQSKQFLSMKLAAVNPRLDFNIDNLFAKEMFPACTASFPAVGMSSEMINPAYLQLNPVQQAVSCCGLEMGMNPSDMGLRRAISAAVSVPEAFIDPSCIPQIQPPAIWDAELQNPYSMAFEQGRSTSFPPQPLTGFIEANNQKMEI</sequence>
<evidence type="ECO:0000256" key="2">
    <source>
        <dbReference type="ARBA" id="ARBA00023242"/>
    </source>
</evidence>
<dbReference type="InterPro" id="IPR024097">
    <property type="entry name" value="bHLH_ZIP_TF"/>
</dbReference>
<evidence type="ECO:0000313" key="4">
    <source>
        <dbReference type="EMBL" id="GKV42826.1"/>
    </source>
</evidence>
<feature type="compositionally biased region" description="Basic and acidic residues" evidence="3">
    <location>
        <begin position="172"/>
        <end position="183"/>
    </location>
</feature>
<reference evidence="4 5" key="1">
    <citation type="journal article" date="2021" name="Commun. Biol.">
        <title>The genome of Shorea leprosula (Dipterocarpaceae) highlights the ecological relevance of drought in aseasonal tropical rainforests.</title>
        <authorList>
            <person name="Ng K.K.S."/>
            <person name="Kobayashi M.J."/>
            <person name="Fawcett J.A."/>
            <person name="Hatakeyama M."/>
            <person name="Paape T."/>
            <person name="Ng C.H."/>
            <person name="Ang C.C."/>
            <person name="Tnah L.H."/>
            <person name="Lee C.T."/>
            <person name="Nishiyama T."/>
            <person name="Sese J."/>
            <person name="O'Brien M.J."/>
            <person name="Copetti D."/>
            <person name="Mohd Noor M.I."/>
            <person name="Ong R.C."/>
            <person name="Putra M."/>
            <person name="Sireger I.Z."/>
            <person name="Indrioko S."/>
            <person name="Kosugi Y."/>
            <person name="Izuno A."/>
            <person name="Isagi Y."/>
            <person name="Lee S.L."/>
            <person name="Shimizu K.K."/>
        </authorList>
    </citation>
    <scope>NUCLEOTIDE SEQUENCE [LARGE SCALE GENOMIC DNA]</scope>
    <source>
        <strain evidence="4">214</strain>
    </source>
</reference>
<dbReference type="PANTHER" id="PTHR12565">
    <property type="entry name" value="STEROL REGULATORY ELEMENT-BINDING PROTEIN"/>
    <property type="match status" value="1"/>
</dbReference>
<name>A0AAV5LZG5_9ROSI</name>
<evidence type="ECO:0000256" key="1">
    <source>
        <dbReference type="ARBA" id="ARBA00004123"/>
    </source>
</evidence>
<gene>
    <name evidence="4" type="ORF">SLEP1_g50191</name>
</gene>
<keyword evidence="5" id="KW-1185">Reference proteome</keyword>
<dbReference type="EMBL" id="BPVZ01000162">
    <property type="protein sequence ID" value="GKV42826.1"/>
    <property type="molecule type" value="Genomic_DNA"/>
</dbReference>
<dbReference type="GO" id="GO:0005634">
    <property type="term" value="C:nucleus"/>
    <property type="evidence" value="ECO:0007669"/>
    <property type="project" value="UniProtKB-SubCell"/>
</dbReference>
<feature type="compositionally biased region" description="Basic and acidic residues" evidence="3">
    <location>
        <begin position="193"/>
        <end position="210"/>
    </location>
</feature>
<accession>A0AAV5LZG5</accession>
<dbReference type="PANTHER" id="PTHR12565:SF184">
    <property type="entry name" value="BHLH TRANSCRIPTION FACTOR"/>
    <property type="match status" value="1"/>
</dbReference>
<comment type="subcellular location">
    <subcellularLocation>
        <location evidence="1">Nucleus</location>
    </subcellularLocation>
</comment>
<comment type="caution">
    <text evidence="4">The sequence shown here is derived from an EMBL/GenBank/DDBJ whole genome shotgun (WGS) entry which is preliminary data.</text>
</comment>